<keyword evidence="1" id="KW-0614">Plasmid</keyword>
<geneLocation type="plasmid" evidence="1 2">
    <name>pFA2</name>
</geneLocation>
<sequence length="950" mass="107801">MDFYFTGMYRIASLVFIICFGFGAGAFGQSGKDIQRIRKEALEAFKPRFTVFYRTSNPKMSLRPSKYVDGYGIPTWMSTQGDENLRDGGRSASHYGDGFDSRILEAKMDKRTANSYLSAKGVDVKGKVRTEDGTVYWTFPEHELFRLEAKVSENEDGTLGLRFKLHPKKDGYYSVAYTGAPSYALKAVDEIWQPMIWSEKRFPNGPHMTLAFRAPLPTTLVERKGITYGVLAHPDEFPFDPLPTVSNSRFGIAVRNAEGKAQAQLFAPVMGGTGSKMAKGEDFEFSVVLAALPGDLTEAYESLARNHYGFRDYRRNSISSLNKTLDRMVNYANSSFSQFVDSLKGFGYSTDVPGAVKNVSSLNALEMAMVQDNPDMFWEKAYPMVEYMLSREKFLFSLDPKQKNQHPSRRLLGPVAPVSELVALHDIFGGENPFLIQMAEENFLKTRVKNLDVAEREDNWINALFLYKSTKDEKYLTKAKSGADQYLRNRVERKQTDFNDEYGKSFFFWIDFTNRWIELVELYELTGEERYLEAAREGARRYALMCWMAPKIPEGDILVNKGGKAPAYWYLKSKGHEQMSVPETNVPAWRMSEIGLTSESSGTCSGHRAVFMANFAPWMLRLGKYCNDDFLMEIAKAAVIGRYRNFPGYHINTARTNAYESADYPLRAHKKLSVNSFHYNHILPMASMLLDYLVTDVWARSNGEISFPSTYIEGYAYMKNKFYGHEEGRFYSEKGVRLWMPEGLLEIDNVELNYIAGRKEGKLFLAFSNQSPEDVKTTVRINPVLVRHLEKSGYTVYTDNKLTQEKKSLGRAGFTVNVKAKGLTAIVIEGVDFKSELQNKLSQETNLTADNTEYKSLEFGGAKAMLFKLGGFAPRAYIYLSDDDSQYSSVNLHYKKPNGKTVTIKDAIYPFEFTVELDTESPVPEFWFSATDKAGKRDVSKKFSFGGVVN</sequence>
<dbReference type="GO" id="GO:0005975">
    <property type="term" value="P:carbohydrate metabolic process"/>
    <property type="evidence" value="ECO:0007669"/>
    <property type="project" value="InterPro"/>
</dbReference>
<dbReference type="InterPro" id="IPR008928">
    <property type="entry name" value="6-hairpin_glycosidase_sf"/>
</dbReference>
<dbReference type="Proteomes" id="UP001348817">
    <property type="component" value="Plasmid pFA2"/>
</dbReference>
<dbReference type="RefSeq" id="WP_338395155.1">
    <property type="nucleotide sequence ID" value="NZ_AP025316.1"/>
</dbReference>
<gene>
    <name evidence="1" type="ORF">FUAX_44370</name>
</gene>
<evidence type="ECO:0000313" key="2">
    <source>
        <dbReference type="Proteomes" id="UP001348817"/>
    </source>
</evidence>
<name>A0AAU9CRJ7_9BACT</name>
<evidence type="ECO:0008006" key="3">
    <source>
        <dbReference type="Google" id="ProtNLM"/>
    </source>
</evidence>
<accession>A0AAU9CRJ7</accession>
<reference evidence="1 2" key="1">
    <citation type="submission" date="2021-12" db="EMBL/GenBank/DDBJ databases">
        <title>Genome sequencing of bacteria with rrn-lacking chromosome and rrn-plasmid.</title>
        <authorList>
            <person name="Anda M."/>
            <person name="Iwasaki W."/>
        </authorList>
    </citation>
    <scope>NUCLEOTIDE SEQUENCE [LARGE SCALE GENOMIC DNA]</scope>
    <source>
        <strain evidence="1 2">DSM 100852</strain>
        <plasmid evidence="1 2">pFA2</plasmid>
    </source>
</reference>
<dbReference type="Gene3D" id="1.50.10.20">
    <property type="match status" value="1"/>
</dbReference>
<proteinExistence type="predicted"/>
<dbReference type="SUPFAM" id="SSF48208">
    <property type="entry name" value="Six-hairpin glycosidases"/>
    <property type="match status" value="1"/>
</dbReference>
<dbReference type="AlphaFoldDB" id="A0AAU9CRJ7"/>
<protein>
    <recommendedName>
        <fullName evidence="3">Alpha-1,2-mannosidase</fullName>
    </recommendedName>
</protein>
<dbReference type="EMBL" id="AP025316">
    <property type="protein sequence ID" value="BDD12005.1"/>
    <property type="molecule type" value="Genomic_DNA"/>
</dbReference>
<evidence type="ECO:0000313" key="1">
    <source>
        <dbReference type="EMBL" id="BDD12005.1"/>
    </source>
</evidence>
<organism evidence="1 2">
    <name type="scientific">Fulvitalea axinellae</name>
    <dbReference type="NCBI Taxonomy" id="1182444"/>
    <lineage>
        <taxon>Bacteria</taxon>
        <taxon>Pseudomonadati</taxon>
        <taxon>Bacteroidota</taxon>
        <taxon>Cytophagia</taxon>
        <taxon>Cytophagales</taxon>
        <taxon>Persicobacteraceae</taxon>
        <taxon>Fulvitalea</taxon>
    </lineage>
</organism>
<keyword evidence="2" id="KW-1185">Reference proteome</keyword>
<dbReference type="KEGG" id="fax:FUAX_44370"/>